<evidence type="ECO:0000313" key="3">
    <source>
        <dbReference type="Proteomes" id="UP000219215"/>
    </source>
</evidence>
<accession>A0A2C8F939</accession>
<dbReference type="PANTHER" id="PTHR13887">
    <property type="entry name" value="GLUTATHIONE S-TRANSFERASE KAPPA"/>
    <property type="match status" value="1"/>
</dbReference>
<reference evidence="3" key="1">
    <citation type="submission" date="2017-09" db="EMBL/GenBank/DDBJ databases">
        <authorList>
            <person name="Regsiter A."/>
            <person name="William W."/>
        </authorList>
    </citation>
    <scope>NUCLEOTIDE SEQUENCE [LARGE SCALE GENOMIC DNA]</scope>
    <source>
        <strain evidence="3">500-1</strain>
    </source>
</reference>
<dbReference type="EMBL" id="LT907975">
    <property type="protein sequence ID" value="SOB59068.1"/>
    <property type="molecule type" value="Genomic_DNA"/>
</dbReference>
<gene>
    <name evidence="2" type="ORF">DPRO_2164</name>
</gene>
<dbReference type="PANTHER" id="PTHR13887:SF41">
    <property type="entry name" value="THIOREDOXIN SUPERFAMILY PROTEIN"/>
    <property type="match status" value="1"/>
</dbReference>
<dbReference type="Gene3D" id="3.40.30.10">
    <property type="entry name" value="Glutaredoxin"/>
    <property type="match status" value="1"/>
</dbReference>
<keyword evidence="3" id="KW-1185">Reference proteome</keyword>
<sequence>MPHEIHPDTPEEGRLMTDLFSQVDVDGVLEACRQHGAKYGIQFRDMEMLRNTRKALAAAEFARDHGKYDDFHHAVFKAYFNHGRDIGSVDTLMDIASSCGLDAKVMVTSLESGIYLERLAEGSAKARSMGVRAIPAFFIEDQPAITGAVAEARFRDILDRMLQA</sequence>
<feature type="domain" description="DSBA-like thioredoxin" evidence="1">
    <location>
        <begin position="5"/>
        <end position="158"/>
    </location>
</feature>
<dbReference type="GO" id="GO:0016491">
    <property type="term" value="F:oxidoreductase activity"/>
    <property type="evidence" value="ECO:0007669"/>
    <property type="project" value="InterPro"/>
</dbReference>
<evidence type="ECO:0000313" key="2">
    <source>
        <dbReference type="EMBL" id="SOB59068.1"/>
    </source>
</evidence>
<dbReference type="Pfam" id="PF01323">
    <property type="entry name" value="DSBA"/>
    <property type="match status" value="1"/>
</dbReference>
<dbReference type="Proteomes" id="UP000219215">
    <property type="component" value="Chromosome DPRO"/>
</dbReference>
<dbReference type="InterPro" id="IPR001853">
    <property type="entry name" value="DSBA-like_thioredoxin_dom"/>
</dbReference>
<organism evidence="2 3">
    <name type="scientific">Pseudodesulfovibrio profundus</name>
    <dbReference type="NCBI Taxonomy" id="57320"/>
    <lineage>
        <taxon>Bacteria</taxon>
        <taxon>Pseudomonadati</taxon>
        <taxon>Thermodesulfobacteriota</taxon>
        <taxon>Desulfovibrionia</taxon>
        <taxon>Desulfovibrionales</taxon>
        <taxon>Desulfovibrionaceae</taxon>
    </lineage>
</organism>
<dbReference type="SUPFAM" id="SSF52833">
    <property type="entry name" value="Thioredoxin-like"/>
    <property type="match status" value="1"/>
</dbReference>
<protein>
    <submittedName>
        <fullName evidence="2">DSBA-like thioredoxin domain protein</fullName>
    </submittedName>
</protein>
<evidence type="ECO:0000259" key="1">
    <source>
        <dbReference type="Pfam" id="PF01323"/>
    </source>
</evidence>
<proteinExistence type="predicted"/>
<dbReference type="AlphaFoldDB" id="A0A2C8F939"/>
<dbReference type="KEGG" id="pprf:DPRO_2164"/>
<dbReference type="InterPro" id="IPR036249">
    <property type="entry name" value="Thioredoxin-like_sf"/>
</dbReference>
<name>A0A2C8F939_9BACT</name>